<name>A0A1E3GT45_9GAMM</name>
<comment type="caution">
    <text evidence="9">The sequence shown here is derived from an EMBL/GenBank/DDBJ whole genome shotgun (WGS) entry which is preliminary data.</text>
</comment>
<keyword evidence="3" id="KW-1003">Cell membrane</keyword>
<feature type="transmembrane region" description="Helical" evidence="8">
    <location>
        <begin position="96"/>
        <end position="119"/>
    </location>
</feature>
<keyword evidence="5 8" id="KW-0812">Transmembrane</keyword>
<reference evidence="9 10" key="1">
    <citation type="submission" date="2016-07" db="EMBL/GenBank/DDBJ databases">
        <title>Draft Genome Sequence of Methylophaga muralis Bur 1.</title>
        <authorList>
            <person name="Vasilenko O.V."/>
            <person name="Doronina N.V."/>
            <person name="Shmareva M.N."/>
            <person name="Tarlachkov S.V."/>
            <person name="Mustakhimov I."/>
            <person name="Trotsenko Y.A."/>
        </authorList>
    </citation>
    <scope>NUCLEOTIDE SEQUENCE [LARGE SCALE GENOMIC DNA]</scope>
    <source>
        <strain evidence="9 10">Bur 1</strain>
    </source>
</reference>
<keyword evidence="6 8" id="KW-1133">Transmembrane helix</keyword>
<keyword evidence="10" id="KW-1185">Reference proteome</keyword>
<dbReference type="PANTHER" id="PTHR39342">
    <property type="entry name" value="UPF0283 MEMBRANE PROTEIN YCJF"/>
    <property type="match status" value="1"/>
</dbReference>
<dbReference type="EMBL" id="MCRI01000008">
    <property type="protein sequence ID" value="ODN67238.1"/>
    <property type="molecule type" value="Genomic_DNA"/>
</dbReference>
<feature type="transmembrane region" description="Helical" evidence="8">
    <location>
        <begin position="66"/>
        <end position="84"/>
    </location>
</feature>
<gene>
    <name evidence="9" type="ORF">A9E74_01142</name>
</gene>
<evidence type="ECO:0000313" key="9">
    <source>
        <dbReference type="EMBL" id="ODN67238.1"/>
    </source>
</evidence>
<dbReference type="GO" id="GO:0005886">
    <property type="term" value="C:plasma membrane"/>
    <property type="evidence" value="ECO:0007669"/>
    <property type="project" value="UniProtKB-SubCell"/>
</dbReference>
<evidence type="ECO:0000256" key="3">
    <source>
        <dbReference type="ARBA" id="ARBA00022475"/>
    </source>
</evidence>
<comment type="subcellular location">
    <subcellularLocation>
        <location evidence="1">Cell inner membrane</location>
        <topology evidence="1">Multi-pass membrane protein</topology>
    </subcellularLocation>
</comment>
<organism evidence="9 10">
    <name type="scientific">Methylophaga muralis</name>
    <dbReference type="NCBI Taxonomy" id="291169"/>
    <lineage>
        <taxon>Bacteria</taxon>
        <taxon>Pseudomonadati</taxon>
        <taxon>Pseudomonadota</taxon>
        <taxon>Gammaproteobacteria</taxon>
        <taxon>Thiotrichales</taxon>
        <taxon>Piscirickettsiaceae</taxon>
        <taxon>Methylophaga</taxon>
    </lineage>
</organism>
<evidence type="ECO:0000256" key="7">
    <source>
        <dbReference type="ARBA" id="ARBA00023136"/>
    </source>
</evidence>
<dbReference type="PANTHER" id="PTHR39342:SF1">
    <property type="entry name" value="UPF0283 MEMBRANE PROTEIN YCJF"/>
    <property type="match status" value="1"/>
</dbReference>
<dbReference type="RefSeq" id="WP_069295644.1">
    <property type="nucleotide sequence ID" value="NZ_MCRI01000008.1"/>
</dbReference>
<dbReference type="NCBIfam" id="TIGR01620">
    <property type="entry name" value="hyp_HI0043"/>
    <property type="match status" value="1"/>
</dbReference>
<accession>A0A1E3GT45</accession>
<dbReference type="PATRIC" id="fig|291169.3.peg.1146"/>
<dbReference type="InterPro" id="IPR006507">
    <property type="entry name" value="UPF0283"/>
</dbReference>
<sequence length="345" mass="38783">MSSNDDFFKSKPTQTSEPATHKTETFFKAVAETNEVIVPDSIEADPLTDFDDGLLIPPRRNRGLKWLIATLFVVSVIMLAWDIADFAQMLWQQSRVLGMAFSAFALLLAGLVMQQLLVFRRNQKQLKQADLIREEAGRLVHEQHIGHAKKWLHSLEQFYEDQPQAELLTPCIQRLPDYLNHGEVVSRISEDFYKQLDKQALNVIERTSISSAAMIAVSQLAVVDSLLVVWKTLKMINQINMIYGVRLNRLAQWRLNLRVAKIALGSYASQAGISFFSEQVGIGLGGKILGSVAQGFGVGLYQARIGISAMQQIRPVAFNPDEKPKINMFANLLRRNLTKLTADND</sequence>
<evidence type="ECO:0000256" key="6">
    <source>
        <dbReference type="ARBA" id="ARBA00022989"/>
    </source>
</evidence>
<protein>
    <recommendedName>
        <fullName evidence="11">TIGR01620 family protein</fullName>
    </recommendedName>
</protein>
<dbReference type="AlphaFoldDB" id="A0A1E3GT45"/>
<evidence type="ECO:0000256" key="1">
    <source>
        <dbReference type="ARBA" id="ARBA00004429"/>
    </source>
</evidence>
<keyword evidence="7 8" id="KW-0472">Membrane</keyword>
<evidence type="ECO:0000256" key="5">
    <source>
        <dbReference type="ARBA" id="ARBA00022692"/>
    </source>
</evidence>
<evidence type="ECO:0000313" key="10">
    <source>
        <dbReference type="Proteomes" id="UP000094379"/>
    </source>
</evidence>
<dbReference type="Proteomes" id="UP000094379">
    <property type="component" value="Unassembled WGS sequence"/>
</dbReference>
<evidence type="ECO:0000256" key="8">
    <source>
        <dbReference type="SAM" id="Phobius"/>
    </source>
</evidence>
<evidence type="ECO:0008006" key="11">
    <source>
        <dbReference type="Google" id="ProtNLM"/>
    </source>
</evidence>
<proteinExistence type="inferred from homology"/>
<keyword evidence="4" id="KW-0997">Cell inner membrane</keyword>
<dbReference type="STRING" id="291169.A9E74_01142"/>
<evidence type="ECO:0000256" key="4">
    <source>
        <dbReference type="ARBA" id="ARBA00022519"/>
    </source>
</evidence>
<evidence type="ECO:0000256" key="2">
    <source>
        <dbReference type="ARBA" id="ARBA00008255"/>
    </source>
</evidence>
<comment type="similarity">
    <text evidence="2">Belongs to the UPF0283 family.</text>
</comment>
<dbReference type="InterPro" id="IPR021147">
    <property type="entry name" value="DUF697"/>
</dbReference>
<dbReference type="Pfam" id="PF05128">
    <property type="entry name" value="DUF697"/>
    <property type="match status" value="1"/>
</dbReference>